<reference evidence="3 4" key="1">
    <citation type="submission" date="2014-09" db="EMBL/GenBank/DDBJ databases">
        <title>Sporocytophaga myxococcoides PG-01 genome sequencing.</title>
        <authorList>
            <person name="Liu L."/>
            <person name="Gao P.J."/>
            <person name="Chen G.J."/>
            <person name="Wang L.S."/>
        </authorList>
    </citation>
    <scope>NUCLEOTIDE SEQUENCE [LARGE SCALE GENOMIC DNA]</scope>
    <source>
        <strain evidence="3 4">PG-01</strain>
    </source>
</reference>
<feature type="compositionally biased region" description="Basic and acidic residues" evidence="1">
    <location>
        <begin position="57"/>
        <end position="68"/>
    </location>
</feature>
<keyword evidence="4" id="KW-1185">Reference proteome</keyword>
<comment type="caution">
    <text evidence="3">The sequence shown here is derived from an EMBL/GenBank/DDBJ whole genome shotgun (WGS) entry which is preliminary data.</text>
</comment>
<gene>
    <name evidence="3" type="ORF">MYP_626</name>
</gene>
<feature type="compositionally biased region" description="Basic residues" evidence="1">
    <location>
        <begin position="47"/>
        <end position="56"/>
    </location>
</feature>
<dbReference type="EMBL" id="BBLT01000001">
    <property type="protein sequence ID" value="GAL83400.1"/>
    <property type="molecule type" value="Genomic_DNA"/>
</dbReference>
<dbReference type="Proteomes" id="UP000030185">
    <property type="component" value="Unassembled WGS sequence"/>
</dbReference>
<organism evidence="3 4">
    <name type="scientific">Sporocytophaga myxococcoides</name>
    <dbReference type="NCBI Taxonomy" id="153721"/>
    <lineage>
        <taxon>Bacteria</taxon>
        <taxon>Pseudomonadati</taxon>
        <taxon>Bacteroidota</taxon>
        <taxon>Cytophagia</taxon>
        <taxon>Cytophagales</taxon>
        <taxon>Cytophagaceae</taxon>
        <taxon>Sporocytophaga</taxon>
    </lineage>
</organism>
<evidence type="ECO:0000256" key="1">
    <source>
        <dbReference type="SAM" id="MobiDB-lite"/>
    </source>
</evidence>
<accession>A0A098L951</accession>
<name>A0A098L951_9BACT</name>
<feature type="region of interest" description="Disordered" evidence="1">
    <location>
        <begin position="45"/>
        <end position="88"/>
    </location>
</feature>
<keyword evidence="2" id="KW-0732">Signal</keyword>
<feature type="signal peptide" evidence="2">
    <location>
        <begin position="1"/>
        <end position="32"/>
    </location>
</feature>
<dbReference type="AlphaFoldDB" id="A0A098L951"/>
<feature type="chain" id="PRO_5005417460" evidence="2">
    <location>
        <begin position="33"/>
        <end position="88"/>
    </location>
</feature>
<protein>
    <submittedName>
        <fullName evidence="3">Uncharacterized protein</fullName>
    </submittedName>
</protein>
<evidence type="ECO:0000256" key="2">
    <source>
        <dbReference type="SAM" id="SignalP"/>
    </source>
</evidence>
<evidence type="ECO:0000313" key="3">
    <source>
        <dbReference type="EMBL" id="GAL83400.1"/>
    </source>
</evidence>
<evidence type="ECO:0000313" key="4">
    <source>
        <dbReference type="Proteomes" id="UP000030185"/>
    </source>
</evidence>
<sequence>MIIHQKLKAMKKLFVMAAAAMISLSSASSLMAADNNISLAGPGKEVKKLKKERKKLRNQDEMYSDKIKLEKKKNKLAKQEKQFKKKYK</sequence>
<proteinExistence type="predicted"/>